<comment type="caution">
    <text evidence="4">The sequence shown here is derived from an EMBL/GenBank/DDBJ whole genome shotgun (WGS) entry which is preliminary data.</text>
</comment>
<dbReference type="SUPFAM" id="SSF160909">
    <property type="entry name" value="ATP12-like"/>
    <property type="match status" value="1"/>
</dbReference>
<dbReference type="Pfam" id="PF07542">
    <property type="entry name" value="ATP12"/>
    <property type="match status" value="1"/>
</dbReference>
<dbReference type="Gene3D" id="1.10.3580.10">
    <property type="entry name" value="ATP12 ATPase"/>
    <property type="match status" value="1"/>
</dbReference>
<name>A0ABQ5U766_9PROT</name>
<evidence type="ECO:0000256" key="2">
    <source>
        <dbReference type="ARBA" id="ARBA00022946"/>
    </source>
</evidence>
<dbReference type="PANTHER" id="PTHR21013">
    <property type="entry name" value="ATP SYNTHASE MITOCHONDRIAL F1 COMPLEX ASSEMBLY FACTOR 2/ATP12 PROTEIN, MITOCHONDRIAL PRECURSOR"/>
    <property type="match status" value="1"/>
</dbReference>
<dbReference type="InterPro" id="IPR042272">
    <property type="entry name" value="ATP12_ATP_synth-F1-assembly_N"/>
</dbReference>
<proteinExistence type="inferred from homology"/>
<gene>
    <name evidence="4" type="ORF">GCM10007924_29690</name>
</gene>
<dbReference type="Gene3D" id="3.30.2180.10">
    <property type="entry name" value="ATP12-like"/>
    <property type="match status" value="1"/>
</dbReference>
<keyword evidence="2" id="KW-0809">Transit peptide</keyword>
<dbReference type="InterPro" id="IPR011419">
    <property type="entry name" value="ATP12_ATP_synth-F1-assembly"/>
</dbReference>
<reference evidence="4" key="1">
    <citation type="journal article" date="2014" name="Int. J. Syst. Evol. Microbiol.">
        <title>Complete genome of a new Firmicutes species belonging to the dominant human colonic microbiota ('Ruminococcus bicirculans') reveals two chromosomes and a selective capacity to utilize plant glucans.</title>
        <authorList>
            <consortium name="NISC Comparative Sequencing Program"/>
            <person name="Wegmann U."/>
            <person name="Louis P."/>
            <person name="Goesmann A."/>
            <person name="Henrissat B."/>
            <person name="Duncan S.H."/>
            <person name="Flint H.J."/>
        </authorList>
    </citation>
    <scope>NUCLEOTIDE SEQUENCE</scope>
    <source>
        <strain evidence="4">NBRC 103408</strain>
    </source>
</reference>
<keyword evidence="3" id="KW-0143">Chaperone</keyword>
<protein>
    <submittedName>
        <fullName evidence="4">ATPase</fullName>
    </submittedName>
</protein>
<dbReference type="PANTHER" id="PTHR21013:SF10">
    <property type="entry name" value="ATP SYNTHASE MITOCHONDRIAL F1 COMPLEX ASSEMBLY FACTOR 2"/>
    <property type="match status" value="1"/>
</dbReference>
<comment type="similarity">
    <text evidence="1">Belongs to the ATP12 family.</text>
</comment>
<evidence type="ECO:0000256" key="3">
    <source>
        <dbReference type="ARBA" id="ARBA00023186"/>
    </source>
</evidence>
<reference evidence="4" key="2">
    <citation type="submission" date="2023-01" db="EMBL/GenBank/DDBJ databases">
        <title>Draft genome sequence of Sneathiella chinensis strain NBRC 103408.</title>
        <authorList>
            <person name="Sun Q."/>
            <person name="Mori K."/>
        </authorList>
    </citation>
    <scope>NUCLEOTIDE SEQUENCE</scope>
    <source>
        <strain evidence="4">NBRC 103408</strain>
    </source>
</reference>
<evidence type="ECO:0000256" key="1">
    <source>
        <dbReference type="ARBA" id="ARBA00008231"/>
    </source>
</evidence>
<dbReference type="RefSeq" id="WP_169561798.1">
    <property type="nucleotide sequence ID" value="NZ_BSNF01000008.1"/>
</dbReference>
<dbReference type="Proteomes" id="UP001161409">
    <property type="component" value="Unassembled WGS sequence"/>
</dbReference>
<dbReference type="EMBL" id="BSNF01000008">
    <property type="protein sequence ID" value="GLQ07748.1"/>
    <property type="molecule type" value="Genomic_DNA"/>
</dbReference>
<accession>A0ABQ5U766</accession>
<evidence type="ECO:0000313" key="4">
    <source>
        <dbReference type="EMBL" id="GLQ07748.1"/>
    </source>
</evidence>
<evidence type="ECO:0000313" key="5">
    <source>
        <dbReference type="Proteomes" id="UP001161409"/>
    </source>
</evidence>
<sequence>MKRFYKTAAAGAVDGGYSVFLDGRPLKTPAKSPLVVCSSALAETIAGEWEAQGEKIQPQSMPHMKLAATAIDRVTTQRDHVVEEIAAYGGTDLLCYRAAYPQQLVRKQTAAWDPVLDWLAGRFDVHLKTTTGIAHVQQDPNHLAIMREVVEQQSDLKLSAIHTIVSLTGSLVVTLAVVDGHLDADRAFEISELDETHTIEEWGEDAEAAERRRNNKQTLAAAVEYLNLCEQ</sequence>
<dbReference type="InterPro" id="IPR023335">
    <property type="entry name" value="ATP12_ortho_dom_sf"/>
</dbReference>
<keyword evidence="5" id="KW-1185">Reference proteome</keyword>
<organism evidence="4 5">
    <name type="scientific">Sneathiella chinensis</name>
    <dbReference type="NCBI Taxonomy" id="349750"/>
    <lineage>
        <taxon>Bacteria</taxon>
        <taxon>Pseudomonadati</taxon>
        <taxon>Pseudomonadota</taxon>
        <taxon>Alphaproteobacteria</taxon>
        <taxon>Sneathiellales</taxon>
        <taxon>Sneathiellaceae</taxon>
        <taxon>Sneathiella</taxon>
    </lineage>
</organism>